<organism evidence="2">
    <name type="scientific">uncultured verrucomicrobium HF0500_27H16</name>
    <dbReference type="NCBI Taxonomy" id="723600"/>
    <lineage>
        <taxon>Bacteria</taxon>
        <taxon>Pseudomonadati</taxon>
        <taxon>Verrucomicrobiota</taxon>
        <taxon>environmental samples</taxon>
    </lineage>
</organism>
<dbReference type="EMBL" id="GU567995">
    <property type="protein sequence ID" value="ADI22720.1"/>
    <property type="molecule type" value="Genomic_DNA"/>
</dbReference>
<dbReference type="Gene3D" id="2.40.50.870">
    <property type="entry name" value="Protein of unknown function (DUF3299)"/>
    <property type="match status" value="1"/>
</dbReference>
<accession>E7C5J6</accession>
<dbReference type="AlphaFoldDB" id="E7C5J6"/>
<keyword evidence="1" id="KW-0732">Signal</keyword>
<evidence type="ECO:0000313" key="2">
    <source>
        <dbReference type="EMBL" id="ADI22720.1"/>
    </source>
</evidence>
<name>E7C5J6_9BACT</name>
<sequence length="184" mass="20527">MNKSLTTLVFGLLVGLSSVAVAGDSKETNDTPAKPVAEESKAAPDGIKALNFKNLAGFKYEYPYEEPKGKPWELKEQFEKRVPEHIRKLNGTQISLKGFMLPVETKKDRVTTFLLMADQSSCCFGKIPEPNEWVVVDMMSKDGGPILMDQLIEIGGKIEVEEKWEEGFFVGIYHLVANTVKKSK</sequence>
<reference evidence="2" key="1">
    <citation type="submission" date="2010-01" db="EMBL/GenBank/DDBJ databases">
        <title>Genome fragments of uncultured bacteria from the North Pacific subtropical Gyre.</title>
        <authorList>
            <person name="Pham V.D."/>
            <person name="Delong E.F."/>
        </authorList>
    </citation>
    <scope>NUCLEOTIDE SEQUENCE</scope>
</reference>
<feature type="chain" id="PRO_5003216204" description="DUF3299 domain-containing protein" evidence="1">
    <location>
        <begin position="23"/>
        <end position="184"/>
    </location>
</feature>
<dbReference type="Pfam" id="PF11736">
    <property type="entry name" value="DUF3299"/>
    <property type="match status" value="1"/>
</dbReference>
<feature type="signal peptide" evidence="1">
    <location>
        <begin position="1"/>
        <end position="22"/>
    </location>
</feature>
<evidence type="ECO:0000256" key="1">
    <source>
        <dbReference type="SAM" id="SignalP"/>
    </source>
</evidence>
<evidence type="ECO:0008006" key="3">
    <source>
        <dbReference type="Google" id="ProtNLM"/>
    </source>
</evidence>
<proteinExistence type="predicted"/>
<protein>
    <recommendedName>
        <fullName evidence="3">DUF3299 domain-containing protein</fullName>
    </recommendedName>
</protein>
<dbReference type="InterPro" id="IPR021727">
    <property type="entry name" value="DUF3299"/>
</dbReference>